<sequence>MPYGDIIIQAESTQFRVNRDILARHSSVFQDMFLLPQPPNEETVDGCHIVHLSDSATDVHLLLAAFYDPYHHKVKRPVKLIACMLRLGNKYEVACFKEDAVSRIHHDLPTRLVNWDRRCATGHLDKIEPTGGVLVDLLNLAYETGIYTSIPALAFRCLHVYSLERLFDGIERADGSRATIPDSTKVVLALALERIQLFQRTNFAWLKEDDIIPCSSCKSRTKCAKEQALMVRIECLDRKVDLSYTLDTWSKAGQGKLVNHLCCACEEEEAKGMYDAERKKAWNLLPTFFGLPAWAELKDAD</sequence>
<dbReference type="CDD" id="cd18186">
    <property type="entry name" value="BTB_POZ_ZBTB_KLHL-like"/>
    <property type="match status" value="1"/>
</dbReference>
<dbReference type="AlphaFoldDB" id="A0AAD6T266"/>
<gene>
    <name evidence="2" type="ORF">C8F04DRAFT_1091632</name>
</gene>
<keyword evidence="3" id="KW-1185">Reference proteome</keyword>
<dbReference type="InterPro" id="IPR011333">
    <property type="entry name" value="SKP1/BTB/POZ_sf"/>
</dbReference>
<dbReference type="Pfam" id="PF00651">
    <property type="entry name" value="BTB"/>
    <property type="match status" value="1"/>
</dbReference>
<dbReference type="EMBL" id="JARJCM010000035">
    <property type="protein sequence ID" value="KAJ7037817.1"/>
    <property type="molecule type" value="Genomic_DNA"/>
</dbReference>
<dbReference type="SUPFAM" id="SSF54695">
    <property type="entry name" value="POZ domain"/>
    <property type="match status" value="1"/>
</dbReference>
<dbReference type="SMART" id="SM00225">
    <property type="entry name" value="BTB"/>
    <property type="match status" value="1"/>
</dbReference>
<dbReference type="Gene3D" id="3.30.710.10">
    <property type="entry name" value="Potassium Channel Kv1.1, Chain A"/>
    <property type="match status" value="1"/>
</dbReference>
<dbReference type="PROSITE" id="PS50097">
    <property type="entry name" value="BTB"/>
    <property type="match status" value="1"/>
</dbReference>
<proteinExistence type="predicted"/>
<protein>
    <recommendedName>
        <fullName evidence="1">BTB domain-containing protein</fullName>
    </recommendedName>
</protein>
<comment type="caution">
    <text evidence="2">The sequence shown here is derived from an EMBL/GenBank/DDBJ whole genome shotgun (WGS) entry which is preliminary data.</text>
</comment>
<name>A0AAD6T266_9AGAR</name>
<evidence type="ECO:0000259" key="1">
    <source>
        <dbReference type="PROSITE" id="PS50097"/>
    </source>
</evidence>
<feature type="domain" description="BTB" evidence="1">
    <location>
        <begin position="4"/>
        <end position="68"/>
    </location>
</feature>
<organism evidence="2 3">
    <name type="scientific">Mycena alexandri</name>
    <dbReference type="NCBI Taxonomy" id="1745969"/>
    <lineage>
        <taxon>Eukaryota</taxon>
        <taxon>Fungi</taxon>
        <taxon>Dikarya</taxon>
        <taxon>Basidiomycota</taxon>
        <taxon>Agaricomycotina</taxon>
        <taxon>Agaricomycetes</taxon>
        <taxon>Agaricomycetidae</taxon>
        <taxon>Agaricales</taxon>
        <taxon>Marasmiineae</taxon>
        <taxon>Mycenaceae</taxon>
        <taxon>Mycena</taxon>
    </lineage>
</organism>
<reference evidence="2" key="1">
    <citation type="submission" date="2023-03" db="EMBL/GenBank/DDBJ databases">
        <title>Massive genome expansion in bonnet fungi (Mycena s.s.) driven by repeated elements and novel gene families across ecological guilds.</title>
        <authorList>
            <consortium name="Lawrence Berkeley National Laboratory"/>
            <person name="Harder C.B."/>
            <person name="Miyauchi S."/>
            <person name="Viragh M."/>
            <person name="Kuo A."/>
            <person name="Thoen E."/>
            <person name="Andreopoulos B."/>
            <person name="Lu D."/>
            <person name="Skrede I."/>
            <person name="Drula E."/>
            <person name="Henrissat B."/>
            <person name="Morin E."/>
            <person name="Kohler A."/>
            <person name="Barry K."/>
            <person name="LaButti K."/>
            <person name="Morin E."/>
            <person name="Salamov A."/>
            <person name="Lipzen A."/>
            <person name="Mereny Z."/>
            <person name="Hegedus B."/>
            <person name="Baldrian P."/>
            <person name="Stursova M."/>
            <person name="Weitz H."/>
            <person name="Taylor A."/>
            <person name="Grigoriev I.V."/>
            <person name="Nagy L.G."/>
            <person name="Martin F."/>
            <person name="Kauserud H."/>
        </authorList>
    </citation>
    <scope>NUCLEOTIDE SEQUENCE</scope>
    <source>
        <strain evidence="2">CBHHK200</strain>
    </source>
</reference>
<accession>A0AAD6T266</accession>
<evidence type="ECO:0000313" key="3">
    <source>
        <dbReference type="Proteomes" id="UP001218188"/>
    </source>
</evidence>
<dbReference type="InterPro" id="IPR000210">
    <property type="entry name" value="BTB/POZ_dom"/>
</dbReference>
<dbReference type="Proteomes" id="UP001218188">
    <property type="component" value="Unassembled WGS sequence"/>
</dbReference>
<evidence type="ECO:0000313" key="2">
    <source>
        <dbReference type="EMBL" id="KAJ7037817.1"/>
    </source>
</evidence>